<organism evidence="12 13">
    <name type="scientific">Actinocatenispora rupis</name>
    <dbReference type="NCBI Taxonomy" id="519421"/>
    <lineage>
        <taxon>Bacteria</taxon>
        <taxon>Bacillati</taxon>
        <taxon>Actinomycetota</taxon>
        <taxon>Actinomycetes</taxon>
        <taxon>Micromonosporales</taxon>
        <taxon>Micromonosporaceae</taxon>
        <taxon>Actinocatenispora</taxon>
    </lineage>
</organism>
<dbReference type="GO" id="GO:0015386">
    <property type="term" value="F:potassium:proton antiporter activity"/>
    <property type="evidence" value="ECO:0007669"/>
    <property type="project" value="TreeGrafter"/>
</dbReference>
<evidence type="ECO:0000259" key="11">
    <source>
        <dbReference type="Pfam" id="PF00999"/>
    </source>
</evidence>
<feature type="transmembrane region" description="Helical" evidence="10">
    <location>
        <begin position="52"/>
        <end position="71"/>
    </location>
</feature>
<evidence type="ECO:0000256" key="7">
    <source>
        <dbReference type="ARBA" id="ARBA00023065"/>
    </source>
</evidence>
<keyword evidence="9 10" id="KW-0739">Sodium transport</keyword>
<dbReference type="InterPro" id="IPR004705">
    <property type="entry name" value="Cation/H_exchanger_CPA1_bac"/>
</dbReference>
<dbReference type="NCBIfam" id="TIGR00831">
    <property type="entry name" value="a_cpa1"/>
    <property type="match status" value="1"/>
</dbReference>
<dbReference type="InterPro" id="IPR018422">
    <property type="entry name" value="Cation/H_exchanger_CPA1"/>
</dbReference>
<comment type="caution">
    <text evidence="12">The sequence shown here is derived from an EMBL/GenBank/DDBJ whole genome shotgun (WGS) entry which is preliminary data.</text>
</comment>
<keyword evidence="5 10" id="KW-1133">Transmembrane helix</keyword>
<feature type="transmembrane region" description="Helical" evidence="10">
    <location>
        <begin position="267"/>
        <end position="285"/>
    </location>
</feature>
<dbReference type="AlphaFoldDB" id="A0A8J3J7S8"/>
<protein>
    <submittedName>
        <fullName evidence="12">Na+/H+ antiporter</fullName>
    </submittedName>
</protein>
<dbReference type="InterPro" id="IPR006153">
    <property type="entry name" value="Cation/H_exchanger_TM"/>
</dbReference>
<evidence type="ECO:0000256" key="2">
    <source>
        <dbReference type="ARBA" id="ARBA00022448"/>
    </source>
</evidence>
<dbReference type="EMBL" id="BOMB01000014">
    <property type="protein sequence ID" value="GID11712.1"/>
    <property type="molecule type" value="Genomic_DNA"/>
</dbReference>
<dbReference type="RefSeq" id="WP_203657721.1">
    <property type="nucleotide sequence ID" value="NZ_BAAAZM010000005.1"/>
</dbReference>
<dbReference type="GO" id="GO:0098719">
    <property type="term" value="P:sodium ion import across plasma membrane"/>
    <property type="evidence" value="ECO:0007669"/>
    <property type="project" value="TreeGrafter"/>
</dbReference>
<evidence type="ECO:0000256" key="9">
    <source>
        <dbReference type="ARBA" id="ARBA00023201"/>
    </source>
</evidence>
<feature type="transmembrane region" description="Helical" evidence="10">
    <location>
        <begin position="6"/>
        <end position="21"/>
    </location>
</feature>
<dbReference type="GO" id="GO:0005886">
    <property type="term" value="C:plasma membrane"/>
    <property type="evidence" value="ECO:0007669"/>
    <property type="project" value="UniProtKB-SubCell"/>
</dbReference>
<comment type="subcellular location">
    <subcellularLocation>
        <location evidence="1 10">Cell membrane</location>
        <topology evidence="1 10">Multi-pass membrane protein</topology>
    </subcellularLocation>
</comment>
<dbReference type="PANTHER" id="PTHR10110:SF86">
    <property type="entry name" value="SODIUM_HYDROGEN EXCHANGER 7"/>
    <property type="match status" value="1"/>
</dbReference>
<name>A0A8J3J7S8_9ACTN</name>
<evidence type="ECO:0000256" key="10">
    <source>
        <dbReference type="RuleBase" id="RU366002"/>
    </source>
</evidence>
<keyword evidence="10" id="KW-0050">Antiport</keyword>
<dbReference type="Pfam" id="PF00999">
    <property type="entry name" value="Na_H_Exchanger"/>
    <property type="match status" value="1"/>
</dbReference>
<feature type="transmembrane region" description="Helical" evidence="10">
    <location>
        <begin position="182"/>
        <end position="203"/>
    </location>
</feature>
<feature type="transmembrane region" description="Helical" evidence="10">
    <location>
        <begin position="297"/>
        <end position="319"/>
    </location>
</feature>
<comment type="caution">
    <text evidence="10">Lacks conserved residue(s) required for the propagation of feature annotation.</text>
</comment>
<feature type="domain" description="Cation/H+ exchanger transmembrane" evidence="11">
    <location>
        <begin position="12"/>
        <end position="397"/>
    </location>
</feature>
<gene>
    <name evidence="12" type="ORF">Aru02nite_26010</name>
</gene>
<comment type="function">
    <text evidence="10">Na(+)/H(+) antiporter that extrudes sodium in exchange for external protons.</text>
</comment>
<accession>A0A8J3J7S8</accession>
<feature type="transmembrane region" description="Helical" evidence="10">
    <location>
        <begin position="223"/>
        <end position="246"/>
    </location>
</feature>
<evidence type="ECO:0000256" key="1">
    <source>
        <dbReference type="ARBA" id="ARBA00004651"/>
    </source>
</evidence>
<keyword evidence="13" id="KW-1185">Reference proteome</keyword>
<evidence type="ECO:0000256" key="6">
    <source>
        <dbReference type="ARBA" id="ARBA00023053"/>
    </source>
</evidence>
<keyword evidence="7 10" id="KW-0406">Ion transport</keyword>
<comment type="similarity">
    <text evidence="10">Belongs to the monovalent cation:proton antiporter 1 (CPA1) transporter (TC 2.A.36) family.</text>
</comment>
<keyword evidence="3 10" id="KW-1003">Cell membrane</keyword>
<evidence type="ECO:0000256" key="5">
    <source>
        <dbReference type="ARBA" id="ARBA00022989"/>
    </source>
</evidence>
<feature type="transmembrane region" description="Helical" evidence="10">
    <location>
        <begin position="83"/>
        <end position="105"/>
    </location>
</feature>
<dbReference type="GO" id="GO:0015385">
    <property type="term" value="F:sodium:proton antiporter activity"/>
    <property type="evidence" value="ECO:0007669"/>
    <property type="project" value="InterPro"/>
</dbReference>
<keyword evidence="6 10" id="KW-0915">Sodium</keyword>
<evidence type="ECO:0000313" key="13">
    <source>
        <dbReference type="Proteomes" id="UP000612808"/>
    </source>
</evidence>
<reference evidence="12" key="1">
    <citation type="submission" date="2021-01" db="EMBL/GenBank/DDBJ databases">
        <title>Whole genome shotgun sequence of Actinocatenispora rupis NBRC 107355.</title>
        <authorList>
            <person name="Komaki H."/>
            <person name="Tamura T."/>
        </authorList>
    </citation>
    <scope>NUCLEOTIDE SEQUENCE</scope>
    <source>
        <strain evidence="12">NBRC 107355</strain>
    </source>
</reference>
<dbReference type="Gene3D" id="6.10.140.1330">
    <property type="match status" value="1"/>
</dbReference>
<proteinExistence type="inferred from homology"/>
<keyword evidence="2 10" id="KW-0813">Transport</keyword>
<dbReference type="GO" id="GO:0051453">
    <property type="term" value="P:regulation of intracellular pH"/>
    <property type="evidence" value="ECO:0007669"/>
    <property type="project" value="TreeGrafter"/>
</dbReference>
<keyword evidence="8 10" id="KW-0472">Membrane</keyword>
<evidence type="ECO:0000256" key="8">
    <source>
        <dbReference type="ARBA" id="ARBA00023136"/>
    </source>
</evidence>
<evidence type="ECO:0000256" key="3">
    <source>
        <dbReference type="ARBA" id="ARBA00022475"/>
    </source>
</evidence>
<keyword evidence="4 10" id="KW-0812">Transmembrane</keyword>
<dbReference type="Proteomes" id="UP000612808">
    <property type="component" value="Unassembled WGS sequence"/>
</dbReference>
<sequence>MSELETIVLLAVVVTAVYAVAKRIRLLAPILLVLVGIAISVLPGVLEVRLDPEIVLVGILPPLLYVAAIETSVQAFRLHLRPILLLAIGLTLFTTFAVGFALHAVVPALPLAATCALGAIVAPPDAVAATAVARRIGLPRSVVTILEGESLINDATALVTLRVAIGATVGASVGAVNIGWHAVLAAGGGLAVGLVVAVVVAFLHRRTTDPLLDNSLSLLTPFVAFFPAEAIDASGVVAVVTAGLYLGHRWPLLMSAASRLQMAAFWAMVRFLLEGAVFLLVGLQLRGILVALKEPPAVIVGATAAVVGTVILARFVWMYPATYLARLIPRVRAREPRPAVAKPTVLAWAGMRGVVTLAAAFSLPRLFPGRDLFLWLAFSVIVVTLVGQGLTLPTLVRRLKLPPDDPTQDALAEAAVQHAATRAALDRLEEASADTEVPEHVMKRLRGLAQTRTNTAWERLGDPGRAPSAVYRRLRQEMIDAERIVFREARDAGRIPEEVLRRAQRDLDLEESMLSREE</sequence>
<feature type="transmembrane region" description="Helical" evidence="10">
    <location>
        <begin position="373"/>
        <end position="392"/>
    </location>
</feature>
<dbReference type="PANTHER" id="PTHR10110">
    <property type="entry name" value="SODIUM/HYDROGEN EXCHANGER"/>
    <property type="match status" value="1"/>
</dbReference>
<evidence type="ECO:0000256" key="4">
    <source>
        <dbReference type="ARBA" id="ARBA00022692"/>
    </source>
</evidence>
<evidence type="ECO:0000313" key="12">
    <source>
        <dbReference type="EMBL" id="GID11712.1"/>
    </source>
</evidence>
<feature type="transmembrane region" description="Helical" evidence="10">
    <location>
        <begin position="26"/>
        <end position="46"/>
    </location>
</feature>